<dbReference type="Proteomes" id="UP000299102">
    <property type="component" value="Unassembled WGS sequence"/>
</dbReference>
<dbReference type="OrthoDB" id="10017160at2759"/>
<accession>A0A4C1UYD5</accession>
<proteinExistence type="predicted"/>
<gene>
    <name evidence="1" type="ORF">EVAR_84613_1</name>
</gene>
<organism evidence="1 2">
    <name type="scientific">Eumeta variegata</name>
    <name type="common">Bagworm moth</name>
    <name type="synonym">Eumeta japonica</name>
    <dbReference type="NCBI Taxonomy" id="151549"/>
    <lineage>
        <taxon>Eukaryota</taxon>
        <taxon>Metazoa</taxon>
        <taxon>Ecdysozoa</taxon>
        <taxon>Arthropoda</taxon>
        <taxon>Hexapoda</taxon>
        <taxon>Insecta</taxon>
        <taxon>Pterygota</taxon>
        <taxon>Neoptera</taxon>
        <taxon>Endopterygota</taxon>
        <taxon>Lepidoptera</taxon>
        <taxon>Glossata</taxon>
        <taxon>Ditrysia</taxon>
        <taxon>Tineoidea</taxon>
        <taxon>Psychidae</taxon>
        <taxon>Oiketicinae</taxon>
        <taxon>Eumeta</taxon>
    </lineage>
</organism>
<reference evidence="1 2" key="1">
    <citation type="journal article" date="2019" name="Commun. Biol.">
        <title>The bagworm genome reveals a unique fibroin gene that provides high tensile strength.</title>
        <authorList>
            <person name="Kono N."/>
            <person name="Nakamura H."/>
            <person name="Ohtoshi R."/>
            <person name="Tomita M."/>
            <person name="Numata K."/>
            <person name="Arakawa K."/>
        </authorList>
    </citation>
    <scope>NUCLEOTIDE SEQUENCE [LARGE SCALE GENOMIC DNA]</scope>
</reference>
<evidence type="ECO:0000313" key="1">
    <source>
        <dbReference type="EMBL" id="GBP31503.1"/>
    </source>
</evidence>
<dbReference type="EMBL" id="BGZK01000247">
    <property type="protein sequence ID" value="GBP31503.1"/>
    <property type="molecule type" value="Genomic_DNA"/>
</dbReference>
<name>A0A4C1UYD5_EUMVA</name>
<evidence type="ECO:0008006" key="3">
    <source>
        <dbReference type="Google" id="ProtNLM"/>
    </source>
</evidence>
<keyword evidence="2" id="KW-1185">Reference proteome</keyword>
<sequence>MKDALLQRRGVRLMIETDKRASYRQIWASLGIDMSQVPKILHNHLAVRKPCIQWIPHNLIEAQKLRRDNLVLQDDVNDLPLHWSYLYRTMKERLPEKWFTDAEDTAYEKAVKATPKCKWAKCYFSMVPWNAAMS</sequence>
<dbReference type="AlphaFoldDB" id="A0A4C1UYD5"/>
<protein>
    <recommendedName>
        <fullName evidence="3">Mariner Mos1 transposase</fullName>
    </recommendedName>
</protein>
<evidence type="ECO:0000313" key="2">
    <source>
        <dbReference type="Proteomes" id="UP000299102"/>
    </source>
</evidence>
<comment type="caution">
    <text evidence="1">The sequence shown here is derived from an EMBL/GenBank/DDBJ whole genome shotgun (WGS) entry which is preliminary data.</text>
</comment>